<dbReference type="Proteomes" id="UP000282672">
    <property type="component" value="Unassembled WGS sequence"/>
</dbReference>
<dbReference type="EMBL" id="PEGA01000007">
    <property type="protein sequence ID" value="RLU11704.1"/>
    <property type="molecule type" value="Genomic_DNA"/>
</dbReference>
<dbReference type="AlphaFoldDB" id="A0A3L8CV72"/>
<comment type="caution">
    <text evidence="1">The sequence shown here is derived from an EMBL/GenBank/DDBJ whole genome shotgun (WGS) entry which is preliminary data.</text>
</comment>
<accession>A0A3L8CV72</accession>
<name>A0A3L8CV72_9PSED</name>
<sequence>FPLERPQDTATLLKNLFSRWDGRRQQDCA</sequence>
<evidence type="ECO:0000313" key="1">
    <source>
        <dbReference type="EMBL" id="RLU11704.1"/>
    </source>
</evidence>
<keyword evidence="1" id="KW-0378">Hydrolase</keyword>
<proteinExistence type="predicted"/>
<feature type="non-terminal residue" evidence="1">
    <location>
        <position position="1"/>
    </location>
</feature>
<organism evidence="1 2">
    <name type="scientific">Pseudomonas prosekii</name>
    <dbReference type="NCBI Taxonomy" id="1148509"/>
    <lineage>
        <taxon>Bacteria</taxon>
        <taxon>Pseudomonadati</taxon>
        <taxon>Pseudomonadota</taxon>
        <taxon>Gammaproteobacteria</taxon>
        <taxon>Pseudomonadales</taxon>
        <taxon>Pseudomonadaceae</taxon>
        <taxon>Pseudomonas</taxon>
    </lineage>
</organism>
<evidence type="ECO:0000313" key="2">
    <source>
        <dbReference type="Proteomes" id="UP000282672"/>
    </source>
</evidence>
<protein>
    <submittedName>
        <fullName evidence="1">Alpha/beta hydrolase</fullName>
    </submittedName>
</protein>
<dbReference type="GO" id="GO:0016787">
    <property type="term" value="F:hydrolase activity"/>
    <property type="evidence" value="ECO:0007669"/>
    <property type="project" value="UniProtKB-KW"/>
</dbReference>
<reference evidence="1 2" key="1">
    <citation type="journal article" date="2018" name="Front. Microbiol.">
        <title>Discovery of Phloeophagus Beetles as a Source of Pseudomonas Strains That Produce Potentially New Bioactive Substances and Description of Pseudomonas bohemica sp. nov.</title>
        <authorList>
            <person name="Saati-Santamaria Z."/>
            <person name="Lopez-Mondejar R."/>
            <person name="Jimenez-Gomez A."/>
            <person name="Diez-Mendez A."/>
            <person name="Vetrovsky T."/>
            <person name="Igual J.M."/>
            <person name="Velazquez E."/>
            <person name="Kolarik M."/>
            <person name="Rivas R."/>
            <person name="Garcia-Fraile P."/>
        </authorList>
    </citation>
    <scope>NUCLEOTIDE SEQUENCE [LARGE SCALE GENOMIC DNA]</scope>
    <source>
        <strain evidence="1 2">A2-NA12</strain>
    </source>
</reference>
<gene>
    <name evidence="1" type="ORF">CS076_08575</name>
</gene>